<comment type="caution">
    <text evidence="1">The sequence shown here is derived from an EMBL/GenBank/DDBJ whole genome shotgun (WGS) entry which is preliminary data.</text>
</comment>
<organism evidence="1 2">
    <name type="scientific">Nocardia ninae NBRC 108245</name>
    <dbReference type="NCBI Taxonomy" id="1210091"/>
    <lineage>
        <taxon>Bacteria</taxon>
        <taxon>Bacillati</taxon>
        <taxon>Actinomycetota</taxon>
        <taxon>Actinomycetes</taxon>
        <taxon>Mycobacteriales</taxon>
        <taxon>Nocardiaceae</taxon>
        <taxon>Nocardia</taxon>
    </lineage>
</organism>
<dbReference type="EMBL" id="BJXA01000071">
    <property type="protein sequence ID" value="GEM42516.1"/>
    <property type="molecule type" value="Genomic_DNA"/>
</dbReference>
<gene>
    <name evidence="1" type="ORF">NN4_70350</name>
</gene>
<name>A0A511MR72_9NOCA</name>
<dbReference type="Proteomes" id="UP000321424">
    <property type="component" value="Unassembled WGS sequence"/>
</dbReference>
<reference evidence="1 2" key="1">
    <citation type="submission" date="2019-07" db="EMBL/GenBank/DDBJ databases">
        <title>Whole genome shotgun sequence of Nocardia ninae NBRC 108245.</title>
        <authorList>
            <person name="Hosoyama A."/>
            <person name="Uohara A."/>
            <person name="Ohji S."/>
            <person name="Ichikawa N."/>
        </authorList>
    </citation>
    <scope>NUCLEOTIDE SEQUENCE [LARGE SCALE GENOMIC DNA]</scope>
    <source>
        <strain evidence="1 2">NBRC 108245</strain>
    </source>
</reference>
<protein>
    <submittedName>
        <fullName evidence="1">Uncharacterized protein</fullName>
    </submittedName>
</protein>
<proteinExistence type="predicted"/>
<dbReference type="RefSeq" id="WP_186818776.1">
    <property type="nucleotide sequence ID" value="NZ_BJXA01000071.1"/>
</dbReference>
<accession>A0A511MR72</accession>
<keyword evidence="2" id="KW-1185">Reference proteome</keyword>
<evidence type="ECO:0000313" key="1">
    <source>
        <dbReference type="EMBL" id="GEM42516.1"/>
    </source>
</evidence>
<dbReference type="AlphaFoldDB" id="A0A511MR72"/>
<sequence>MIWQLADSAELLVGWRPTDDARATEKAMIAEFVATYGKRPFANRTG</sequence>
<evidence type="ECO:0000313" key="2">
    <source>
        <dbReference type="Proteomes" id="UP000321424"/>
    </source>
</evidence>